<dbReference type="EMBL" id="BJCE01000113">
    <property type="protein sequence ID" value="GCL38054.1"/>
    <property type="molecule type" value="Genomic_DNA"/>
</dbReference>
<dbReference type="AlphaFoldDB" id="A0A480A795"/>
<evidence type="ECO:0000313" key="1">
    <source>
        <dbReference type="EMBL" id="GCL38054.1"/>
    </source>
</evidence>
<proteinExistence type="predicted"/>
<keyword evidence="2" id="KW-1185">Reference proteome</keyword>
<comment type="caution">
    <text evidence="1">The sequence shown here is derived from an EMBL/GenBank/DDBJ whole genome shotgun (WGS) entry which is preliminary data.</text>
</comment>
<name>A0A480A795_9CYAN</name>
<dbReference type="Proteomes" id="UP000300142">
    <property type="component" value="Unassembled WGS sequence"/>
</dbReference>
<gene>
    <name evidence="1" type="ORF">SR1949_31670</name>
</gene>
<sequence>MAVLNNAPSPSSWAIATSLSTISSISSAEYSLKTSNSQRIPAKLSASKSSMEESTIPVITPIAATASSGLNDSCEIFFE</sequence>
<evidence type="ECO:0000313" key="2">
    <source>
        <dbReference type="Proteomes" id="UP000300142"/>
    </source>
</evidence>
<reference evidence="2" key="1">
    <citation type="submission" date="2019-02" db="EMBL/GenBank/DDBJ databases">
        <title>Draft genome sequence of Sphaerospermopsis reniformis NIES-1949.</title>
        <authorList>
            <person name="Yamaguchi H."/>
            <person name="Suzuki S."/>
            <person name="Kawachi M."/>
        </authorList>
    </citation>
    <scope>NUCLEOTIDE SEQUENCE [LARGE SCALE GENOMIC DNA]</scope>
    <source>
        <strain evidence="2">NIES-1949</strain>
    </source>
</reference>
<protein>
    <submittedName>
        <fullName evidence="1">Uncharacterized protein</fullName>
    </submittedName>
</protein>
<accession>A0A480A795</accession>
<organism evidence="1 2">
    <name type="scientific">Sphaerospermopsis reniformis</name>
    <dbReference type="NCBI Taxonomy" id="531300"/>
    <lineage>
        <taxon>Bacteria</taxon>
        <taxon>Bacillati</taxon>
        <taxon>Cyanobacteriota</taxon>
        <taxon>Cyanophyceae</taxon>
        <taxon>Nostocales</taxon>
        <taxon>Aphanizomenonaceae</taxon>
        <taxon>Sphaerospermopsis</taxon>
    </lineage>
</organism>